<organism evidence="1 2">
    <name type="scientific">Amedibacillus dolichus</name>
    <dbReference type="NCBI Taxonomy" id="31971"/>
    <lineage>
        <taxon>Bacteria</taxon>
        <taxon>Bacillati</taxon>
        <taxon>Bacillota</taxon>
        <taxon>Erysipelotrichia</taxon>
        <taxon>Erysipelotrichales</taxon>
        <taxon>Erysipelotrichaceae</taxon>
        <taxon>Amedibacillus</taxon>
    </lineage>
</organism>
<dbReference type="InterPro" id="IPR016621">
    <property type="entry name" value="UCP014543"/>
</dbReference>
<comment type="caution">
    <text evidence="1">The sequence shown here is derived from an EMBL/GenBank/DDBJ whole genome shotgun (WGS) entry which is preliminary data.</text>
</comment>
<dbReference type="OrthoDB" id="1641772at2"/>
<keyword evidence="2" id="KW-1185">Reference proteome</keyword>
<name>A0A415PIG0_9FIRM</name>
<dbReference type="Proteomes" id="UP000284868">
    <property type="component" value="Unassembled WGS sequence"/>
</dbReference>
<accession>A0A415PIG0</accession>
<evidence type="ECO:0000313" key="2">
    <source>
        <dbReference type="Proteomes" id="UP000284868"/>
    </source>
</evidence>
<protein>
    <submittedName>
        <fullName evidence="1">DUF3783 domain-containing protein</fullName>
    </submittedName>
</protein>
<dbReference type="Pfam" id="PF12646">
    <property type="entry name" value="DUF3783"/>
    <property type="match status" value="1"/>
</dbReference>
<gene>
    <name evidence="1" type="ORF">DWZ83_04505</name>
</gene>
<sequence>MTKHVLVYLGDHTYKEGAVTRVLGDLKLPYTLLKDSDLSQKIGYLFSLDGFDKEEKDESLHIAYDLLLFRDLQDQDILAINALLDALDRKIQRKAMLTEHNKNWTFYELCLEIDKEHQYFDLMEQIKQILMSSKELIKENYTASSWEIYEKAFYHAYDCLKKESDFNTLRLAHQALVDAQQGLTKR</sequence>
<reference evidence="1 2" key="1">
    <citation type="submission" date="2018-08" db="EMBL/GenBank/DDBJ databases">
        <title>A genome reference for cultivated species of the human gut microbiota.</title>
        <authorList>
            <person name="Zou Y."/>
            <person name="Xue W."/>
            <person name="Luo G."/>
        </authorList>
    </citation>
    <scope>NUCLEOTIDE SEQUENCE [LARGE SCALE GENOMIC DNA]</scope>
    <source>
        <strain evidence="1 2">AF35-6BH</strain>
    </source>
</reference>
<dbReference type="RefSeq" id="WP_118365465.1">
    <property type="nucleotide sequence ID" value="NZ_QRPK01000015.1"/>
</dbReference>
<evidence type="ECO:0000313" key="1">
    <source>
        <dbReference type="EMBL" id="RHM12523.1"/>
    </source>
</evidence>
<proteinExistence type="predicted"/>
<dbReference type="AlphaFoldDB" id="A0A415PIG0"/>
<dbReference type="EMBL" id="QRPK01000015">
    <property type="protein sequence ID" value="RHM12523.1"/>
    <property type="molecule type" value="Genomic_DNA"/>
</dbReference>